<dbReference type="PANTHER" id="PTHR18919">
    <property type="entry name" value="ACETYL-COA C-ACYLTRANSFERASE"/>
    <property type="match status" value="1"/>
</dbReference>
<dbReference type="FunFam" id="3.40.47.10:FF:000010">
    <property type="entry name" value="Acetyl-CoA acetyltransferase (Thiolase)"/>
    <property type="match status" value="1"/>
</dbReference>
<dbReference type="GO" id="GO:0003985">
    <property type="term" value="F:acetyl-CoA C-acetyltransferase activity"/>
    <property type="evidence" value="ECO:0007669"/>
    <property type="project" value="UniProtKB-EC"/>
</dbReference>
<evidence type="ECO:0000259" key="9">
    <source>
        <dbReference type="Pfam" id="PF02803"/>
    </source>
</evidence>
<dbReference type="CDD" id="cd00751">
    <property type="entry name" value="thiolase"/>
    <property type="match status" value="1"/>
</dbReference>
<dbReference type="SUPFAM" id="SSF53901">
    <property type="entry name" value="Thiolase-like"/>
    <property type="match status" value="2"/>
</dbReference>
<dbReference type="InterPro" id="IPR020616">
    <property type="entry name" value="Thiolase_N"/>
</dbReference>
<evidence type="ECO:0000256" key="1">
    <source>
        <dbReference type="ARBA" id="ARBA00010982"/>
    </source>
</evidence>
<evidence type="ECO:0000313" key="11">
    <source>
        <dbReference type="Proteomes" id="UP000051679"/>
    </source>
</evidence>
<evidence type="ECO:0000256" key="4">
    <source>
        <dbReference type="ARBA" id="ARBA00023315"/>
    </source>
</evidence>
<dbReference type="STRING" id="1291052.FC18_GL002258"/>
<dbReference type="InterPro" id="IPR020615">
    <property type="entry name" value="Thiolase_acyl_enz_int_AS"/>
</dbReference>
<dbReference type="PANTHER" id="PTHR18919:SF107">
    <property type="entry name" value="ACETYL-COA ACETYLTRANSFERASE, CYTOSOLIC"/>
    <property type="match status" value="1"/>
</dbReference>
<dbReference type="EC" id="2.3.1.9" evidence="2"/>
<dbReference type="Proteomes" id="UP000051679">
    <property type="component" value="Unassembled WGS sequence"/>
</dbReference>
<feature type="domain" description="Thiolase C-terminal" evidence="9">
    <location>
        <begin position="281"/>
        <end position="395"/>
    </location>
</feature>
<dbReference type="PATRIC" id="fig|1291052.5.peg.2326"/>
<evidence type="ECO:0000259" key="8">
    <source>
        <dbReference type="Pfam" id="PF00108"/>
    </source>
</evidence>
<dbReference type="NCBIfam" id="TIGR01930">
    <property type="entry name" value="AcCoA-C-Actrans"/>
    <property type="match status" value="1"/>
</dbReference>
<evidence type="ECO:0000256" key="5">
    <source>
        <dbReference type="ARBA" id="ARBA00030755"/>
    </source>
</evidence>
<dbReference type="Gene3D" id="3.40.47.10">
    <property type="match status" value="2"/>
</dbReference>
<evidence type="ECO:0000256" key="2">
    <source>
        <dbReference type="ARBA" id="ARBA00012705"/>
    </source>
</evidence>
<evidence type="ECO:0000256" key="7">
    <source>
        <dbReference type="RuleBase" id="RU003557"/>
    </source>
</evidence>
<feature type="active site" description="Proton acceptor" evidence="6">
    <location>
        <position position="386"/>
    </location>
</feature>
<dbReference type="Pfam" id="PF00108">
    <property type="entry name" value="Thiolase_N"/>
    <property type="match status" value="1"/>
</dbReference>
<dbReference type="PROSITE" id="PS00099">
    <property type="entry name" value="THIOLASE_3"/>
    <property type="match status" value="1"/>
</dbReference>
<sequence length="401" mass="42168">MRWRAEGVIVEVVIAGAVRTPIGKFGGALASLNAVQLGTAVAKSVFERTGVDPEKVDQAIFGNVYQAGSGQNVARQIAVHAGMPVTSTAMTINEVCGSGLKAIRLGQAAIAMGDADIVLVGGTESMTNVPYYDTSARWGAKFGDRELVDGLVKDGLQDAFSGVAMGITAENVAAQYNVTREEQDAWALESHRRAIAAQDFGKFEDEIVPLTIKTRKGTVVVKEDEGPRRDTSLEKLARLRTSFTSAGTVTAGNASALNDGASAMLLLRRDVADAMGIRYDAVLDAYAEAGVDPQVMGYAPYYVVKRLLKKTGKDKADIDLFELNEAFAAQSVAVTRALDLDSAKVNVNGGAIALGHPLGDSGARIVTTLIHELKNSDKKTGIAALCIGGGLGVGFQLHVVD</sequence>
<dbReference type="PROSITE" id="PS00098">
    <property type="entry name" value="THIOLASE_1"/>
    <property type="match status" value="1"/>
</dbReference>
<protein>
    <recommendedName>
        <fullName evidence="2">acetyl-CoA C-acetyltransferase</fullName>
        <ecNumber evidence="2">2.3.1.9</ecNumber>
    </recommendedName>
    <alternativeName>
        <fullName evidence="5">Acetoacetyl-CoA thiolase</fullName>
    </alternativeName>
</protein>
<dbReference type="InterPro" id="IPR020617">
    <property type="entry name" value="Thiolase_C"/>
</dbReference>
<feature type="domain" description="Thiolase N-terminal" evidence="8">
    <location>
        <begin position="12"/>
        <end position="269"/>
    </location>
</feature>
<feature type="active site" description="Acyl-thioester intermediate" evidence="6">
    <location>
        <position position="96"/>
    </location>
</feature>
<dbReference type="InterPro" id="IPR020613">
    <property type="entry name" value="Thiolase_CS"/>
</dbReference>
<evidence type="ECO:0000256" key="6">
    <source>
        <dbReference type="PIRSR" id="PIRSR000429-1"/>
    </source>
</evidence>
<dbReference type="PIRSF" id="PIRSF000429">
    <property type="entry name" value="Ac-CoA_Ac_transf"/>
    <property type="match status" value="1"/>
</dbReference>
<dbReference type="PROSITE" id="PS00737">
    <property type="entry name" value="THIOLASE_2"/>
    <property type="match status" value="1"/>
</dbReference>
<proteinExistence type="inferred from homology"/>
<gene>
    <name evidence="10" type="ORF">FC18_GL002258</name>
</gene>
<keyword evidence="11" id="KW-1185">Reference proteome</keyword>
<keyword evidence="3 7" id="KW-0808">Transferase</keyword>
<dbReference type="Pfam" id="PF02803">
    <property type="entry name" value="Thiolase_C"/>
    <property type="match status" value="1"/>
</dbReference>
<comment type="caution">
    <text evidence="10">The sequence shown here is derived from an EMBL/GenBank/DDBJ whole genome shotgun (WGS) entry which is preliminary data.</text>
</comment>
<accession>A0A0R1ZT23</accession>
<comment type="similarity">
    <text evidence="1 7">Belongs to the thiolase-like superfamily. Thiolase family.</text>
</comment>
<organism evidence="10 11">
    <name type="scientific">Lacticaseibacillus sharpeae JCM 1186 = DSM 20505</name>
    <dbReference type="NCBI Taxonomy" id="1291052"/>
    <lineage>
        <taxon>Bacteria</taxon>
        <taxon>Bacillati</taxon>
        <taxon>Bacillota</taxon>
        <taxon>Bacilli</taxon>
        <taxon>Lactobacillales</taxon>
        <taxon>Lactobacillaceae</taxon>
        <taxon>Lacticaseibacillus</taxon>
    </lineage>
</organism>
<dbReference type="InterPro" id="IPR002155">
    <property type="entry name" value="Thiolase"/>
</dbReference>
<dbReference type="AlphaFoldDB" id="A0A0R1ZT23"/>
<feature type="active site" description="Proton acceptor" evidence="6">
    <location>
        <position position="356"/>
    </location>
</feature>
<keyword evidence="4 7" id="KW-0012">Acyltransferase</keyword>
<name>A0A0R1ZT23_9LACO</name>
<reference evidence="10 11" key="1">
    <citation type="journal article" date="2015" name="Genome Announc.">
        <title>Expanding the biotechnology potential of lactobacilli through comparative genomics of 213 strains and associated genera.</title>
        <authorList>
            <person name="Sun Z."/>
            <person name="Harris H.M."/>
            <person name="McCann A."/>
            <person name="Guo C."/>
            <person name="Argimon S."/>
            <person name="Zhang W."/>
            <person name="Yang X."/>
            <person name="Jeffery I.B."/>
            <person name="Cooney J.C."/>
            <person name="Kagawa T.F."/>
            <person name="Liu W."/>
            <person name="Song Y."/>
            <person name="Salvetti E."/>
            <person name="Wrobel A."/>
            <person name="Rasinkangas P."/>
            <person name="Parkhill J."/>
            <person name="Rea M.C."/>
            <person name="O'Sullivan O."/>
            <person name="Ritari J."/>
            <person name="Douillard F.P."/>
            <person name="Paul Ross R."/>
            <person name="Yang R."/>
            <person name="Briner A.E."/>
            <person name="Felis G.E."/>
            <person name="de Vos W.M."/>
            <person name="Barrangou R."/>
            <person name="Klaenhammer T.R."/>
            <person name="Caufield P.W."/>
            <person name="Cui Y."/>
            <person name="Zhang H."/>
            <person name="O'Toole P.W."/>
        </authorList>
    </citation>
    <scope>NUCLEOTIDE SEQUENCE [LARGE SCALE GENOMIC DNA]</scope>
    <source>
        <strain evidence="10 11">DSM 20505</strain>
    </source>
</reference>
<dbReference type="InterPro" id="IPR016039">
    <property type="entry name" value="Thiolase-like"/>
</dbReference>
<evidence type="ECO:0000313" key="10">
    <source>
        <dbReference type="EMBL" id="KRM54841.1"/>
    </source>
</evidence>
<dbReference type="InterPro" id="IPR020610">
    <property type="entry name" value="Thiolase_AS"/>
</dbReference>
<evidence type="ECO:0000256" key="3">
    <source>
        <dbReference type="ARBA" id="ARBA00022679"/>
    </source>
</evidence>
<dbReference type="EMBL" id="AYYO01000044">
    <property type="protein sequence ID" value="KRM54841.1"/>
    <property type="molecule type" value="Genomic_DNA"/>
</dbReference>